<feature type="transmembrane region" description="Helical" evidence="1">
    <location>
        <begin position="92"/>
        <end position="112"/>
    </location>
</feature>
<dbReference type="InterPro" id="IPR009597">
    <property type="entry name" value="DUF1206"/>
</dbReference>
<organism evidence="3 4">
    <name type="scientific">Crocosphaera chwakensis CCY0110</name>
    <dbReference type="NCBI Taxonomy" id="391612"/>
    <lineage>
        <taxon>Bacteria</taxon>
        <taxon>Bacillati</taxon>
        <taxon>Cyanobacteriota</taxon>
        <taxon>Cyanophyceae</taxon>
        <taxon>Oscillatoriophycideae</taxon>
        <taxon>Chroococcales</taxon>
        <taxon>Aphanothecaceae</taxon>
        <taxon>Crocosphaera</taxon>
        <taxon>Crocosphaera chwakensis</taxon>
    </lineage>
</organism>
<proteinExistence type="predicted"/>
<dbReference type="Proteomes" id="UP000003781">
    <property type="component" value="Unassembled WGS sequence"/>
</dbReference>
<evidence type="ECO:0000259" key="2">
    <source>
        <dbReference type="Pfam" id="PF06724"/>
    </source>
</evidence>
<dbReference type="Pfam" id="PF06724">
    <property type="entry name" value="DUF1206"/>
    <property type="match status" value="3"/>
</dbReference>
<keyword evidence="1" id="KW-0472">Membrane</keyword>
<sequence length="279" mass="30614">MWVEKLARAGYAAKGVVYGTIGILAIQVAISSGGKTTDSSGALRTIVTQPFGQFLLILVAIGLFGYSLWRLIEAIFDPESRKTDSKNIVKRIGYLFSGLIYGALGVQAVLLVTNSSSSSQGNSNSTSDWTARLMAQPFGRWLVALVGVITIGVGLYRLYSAYKVKFRRKLNLIDLDANQQKWIIRISRFGIAARGVIFLIIGGFFLQASRQYDPSEAKGLDGVLQTLARQPYGKVLLGIVALGLIAYAIYLFVQARYRQIPASNVPDSLPRELANHRYK</sequence>
<feature type="transmembrane region" description="Helical" evidence="1">
    <location>
        <begin position="12"/>
        <end position="30"/>
    </location>
</feature>
<dbReference type="RefSeq" id="WP_008277935.1">
    <property type="nucleotide sequence ID" value="NZ_AAXW01000059.1"/>
</dbReference>
<protein>
    <recommendedName>
        <fullName evidence="2">DUF1206 domain-containing protein</fullName>
    </recommendedName>
</protein>
<reference evidence="3 4" key="1">
    <citation type="submission" date="2007-03" db="EMBL/GenBank/DDBJ databases">
        <authorList>
            <person name="Stal L."/>
            <person name="Ferriera S."/>
            <person name="Johnson J."/>
            <person name="Kravitz S."/>
            <person name="Beeson K."/>
            <person name="Sutton G."/>
            <person name="Rogers Y.-H."/>
            <person name="Friedman R."/>
            <person name="Frazier M."/>
            <person name="Venter J.C."/>
        </authorList>
    </citation>
    <scope>NUCLEOTIDE SEQUENCE [LARGE SCALE GENOMIC DNA]</scope>
    <source>
        <strain evidence="3 4">CCY0110</strain>
    </source>
</reference>
<dbReference type="eggNOG" id="ENOG502Z854">
    <property type="taxonomic scope" value="Bacteria"/>
</dbReference>
<feature type="transmembrane region" description="Helical" evidence="1">
    <location>
        <begin position="232"/>
        <end position="253"/>
    </location>
</feature>
<feature type="transmembrane region" description="Helical" evidence="1">
    <location>
        <begin position="50"/>
        <end position="72"/>
    </location>
</feature>
<feature type="transmembrane region" description="Helical" evidence="1">
    <location>
        <begin position="138"/>
        <end position="159"/>
    </location>
</feature>
<dbReference type="AlphaFoldDB" id="A3IX31"/>
<feature type="domain" description="DUF1206" evidence="2">
    <location>
        <begin position="92"/>
        <end position="163"/>
    </location>
</feature>
<name>A3IX31_9CHRO</name>
<keyword evidence="1" id="KW-1133">Transmembrane helix</keyword>
<keyword evidence="4" id="KW-1185">Reference proteome</keyword>
<evidence type="ECO:0000313" key="3">
    <source>
        <dbReference type="EMBL" id="EAZ88973.1"/>
    </source>
</evidence>
<dbReference type="EMBL" id="AAXW01000059">
    <property type="protein sequence ID" value="EAZ88973.1"/>
    <property type="molecule type" value="Genomic_DNA"/>
</dbReference>
<feature type="domain" description="DUF1206" evidence="2">
    <location>
        <begin position="189"/>
        <end position="258"/>
    </location>
</feature>
<keyword evidence="1" id="KW-0812">Transmembrane</keyword>
<evidence type="ECO:0000313" key="4">
    <source>
        <dbReference type="Proteomes" id="UP000003781"/>
    </source>
</evidence>
<comment type="caution">
    <text evidence="3">The sequence shown here is derived from an EMBL/GenBank/DDBJ whole genome shotgun (WGS) entry which is preliminary data.</text>
</comment>
<gene>
    <name evidence="3" type="ORF">CY0110_11017</name>
</gene>
<accession>A3IX31</accession>
<feature type="domain" description="DUF1206" evidence="2">
    <location>
        <begin position="9"/>
        <end position="76"/>
    </location>
</feature>
<feature type="transmembrane region" description="Helical" evidence="1">
    <location>
        <begin position="191"/>
        <end position="212"/>
    </location>
</feature>
<evidence type="ECO:0000256" key="1">
    <source>
        <dbReference type="SAM" id="Phobius"/>
    </source>
</evidence>
<dbReference type="OrthoDB" id="5702018at2"/>